<feature type="region of interest" description="Disordered" evidence="1">
    <location>
        <begin position="129"/>
        <end position="148"/>
    </location>
</feature>
<protein>
    <submittedName>
        <fullName evidence="2">Uncharacterized protein</fullName>
    </submittedName>
</protein>
<reference evidence="2" key="1">
    <citation type="journal article" date="2019" name="Sci. Rep.">
        <title>Draft genome of Tanacetum cinerariifolium, the natural source of mosquito coil.</title>
        <authorList>
            <person name="Yamashiro T."/>
            <person name="Shiraishi A."/>
            <person name="Satake H."/>
            <person name="Nakayama K."/>
        </authorList>
    </citation>
    <scope>NUCLEOTIDE SEQUENCE</scope>
</reference>
<accession>A0A6L2JPW0</accession>
<dbReference type="EMBL" id="BKCJ010000961">
    <property type="protein sequence ID" value="GEU37694.1"/>
    <property type="molecule type" value="Genomic_DNA"/>
</dbReference>
<comment type="caution">
    <text evidence="2">The sequence shown here is derived from an EMBL/GenBank/DDBJ whole genome shotgun (WGS) entry which is preliminary data.</text>
</comment>
<organism evidence="2">
    <name type="scientific">Tanacetum cinerariifolium</name>
    <name type="common">Dalmatian daisy</name>
    <name type="synonym">Chrysanthemum cinerariifolium</name>
    <dbReference type="NCBI Taxonomy" id="118510"/>
    <lineage>
        <taxon>Eukaryota</taxon>
        <taxon>Viridiplantae</taxon>
        <taxon>Streptophyta</taxon>
        <taxon>Embryophyta</taxon>
        <taxon>Tracheophyta</taxon>
        <taxon>Spermatophyta</taxon>
        <taxon>Magnoliopsida</taxon>
        <taxon>eudicotyledons</taxon>
        <taxon>Gunneridae</taxon>
        <taxon>Pentapetalae</taxon>
        <taxon>asterids</taxon>
        <taxon>campanulids</taxon>
        <taxon>Asterales</taxon>
        <taxon>Asteraceae</taxon>
        <taxon>Asteroideae</taxon>
        <taxon>Anthemideae</taxon>
        <taxon>Anthemidinae</taxon>
        <taxon>Tanacetum</taxon>
    </lineage>
</organism>
<dbReference type="AlphaFoldDB" id="A0A6L2JPW0"/>
<proteinExistence type="predicted"/>
<evidence type="ECO:0000256" key="1">
    <source>
        <dbReference type="SAM" id="MobiDB-lite"/>
    </source>
</evidence>
<evidence type="ECO:0000313" key="2">
    <source>
        <dbReference type="EMBL" id="GEU37694.1"/>
    </source>
</evidence>
<gene>
    <name evidence="2" type="ORF">Tci_009672</name>
</gene>
<sequence>MSQEDQIVDVAVLPKFDMPSHESSMSVKDVKSLAIRHRIPLDPHLVALTKGWTMDKLPDDSIDIVPSVNQFRIFYKIIKQEHWFSFEKRVGKGAGGQVFHETFSGMKGWKKRFFFLDRRAIPDAMAWRDHDSDVNDPAPEDGFNPLDV</sequence>
<name>A0A6L2JPW0_TANCI</name>